<comment type="caution">
    <text evidence="2">The sequence shown here is derived from an EMBL/GenBank/DDBJ whole genome shotgun (WGS) entry which is preliminary data.</text>
</comment>
<evidence type="ECO:0000313" key="2">
    <source>
        <dbReference type="EMBL" id="KXG44165.1"/>
    </source>
</evidence>
<dbReference type="EMBL" id="LSKU01000001">
    <property type="protein sequence ID" value="KXG44165.1"/>
    <property type="molecule type" value="Genomic_DNA"/>
</dbReference>
<dbReference type="RefSeq" id="WP_068725547.1">
    <property type="nucleotide sequence ID" value="NZ_LSKU01000001.1"/>
</dbReference>
<evidence type="ECO:0008006" key="4">
    <source>
        <dbReference type="Google" id="ProtNLM"/>
    </source>
</evidence>
<dbReference type="Proteomes" id="UP000070352">
    <property type="component" value="Unassembled WGS sequence"/>
</dbReference>
<feature type="chain" id="PRO_5007466298" description="Trigger factor C-terminal domain-containing protein" evidence="1">
    <location>
        <begin position="24"/>
        <end position="212"/>
    </location>
</feature>
<protein>
    <recommendedName>
        <fullName evidence="4">Trigger factor C-terminal domain-containing protein</fullName>
    </recommendedName>
</protein>
<feature type="signal peptide" evidence="1">
    <location>
        <begin position="1"/>
        <end position="23"/>
    </location>
</feature>
<dbReference type="OrthoDB" id="2436339at2"/>
<evidence type="ECO:0000313" key="3">
    <source>
        <dbReference type="Proteomes" id="UP000070352"/>
    </source>
</evidence>
<gene>
    <name evidence="2" type="ORF">U473_09250</name>
</gene>
<keyword evidence="1" id="KW-0732">Signal</keyword>
<dbReference type="PROSITE" id="PS51257">
    <property type="entry name" value="PROKAR_LIPOPROTEIN"/>
    <property type="match status" value="1"/>
</dbReference>
<organism evidence="2 3">
    <name type="scientific">Tepidibacillus decaturensis</name>
    <dbReference type="NCBI Taxonomy" id="1413211"/>
    <lineage>
        <taxon>Bacteria</taxon>
        <taxon>Bacillati</taxon>
        <taxon>Bacillota</taxon>
        <taxon>Bacilli</taxon>
        <taxon>Bacillales</taxon>
        <taxon>Bacillaceae</taxon>
        <taxon>Tepidibacillus</taxon>
    </lineage>
</organism>
<proteinExistence type="predicted"/>
<dbReference type="AlphaFoldDB" id="A0A135L570"/>
<sequence>MKKFAIISLISIIIITLSTGCQSNTDKQIPIKMKSQEEQMQIQNNYTYDDYKHVYEEVLLETEKFDIKDAKLKKWVIRTLIQEKLNYETDLTQEQVLQLSKEKMNKEKAWKEIAAKEYGIKLKDNEIDQYIKDSLDTVDVPKQMKAYADVLGLSIENLNYRYDRDLYEKNLIWEKLIPKLEEKYSTNDMKVLLQKYNEEVDNTVKSIGTLVE</sequence>
<reference evidence="2 3" key="1">
    <citation type="submission" date="2016-02" db="EMBL/GenBank/DDBJ databases">
        <title>Draft Genome for Tepidibacillus decaturensis nov. sp. Strain Z9, an Anaerobic, Moderately Thermophilic and Heterotrophic Bacterium from Deep Subsurface of the Illinois Basin, USA.</title>
        <authorList>
            <person name="Dong Y."/>
            <person name="Chang J.Y."/>
            <person name="Sanford R."/>
            <person name="Fouke B.W."/>
        </authorList>
    </citation>
    <scope>NUCLEOTIDE SEQUENCE [LARGE SCALE GENOMIC DNA]</scope>
    <source>
        <strain evidence="2 3">Z9</strain>
    </source>
</reference>
<accession>A0A135L570</accession>
<name>A0A135L570_9BACI</name>
<evidence type="ECO:0000256" key="1">
    <source>
        <dbReference type="SAM" id="SignalP"/>
    </source>
</evidence>
<keyword evidence="3" id="KW-1185">Reference proteome</keyword>